<comment type="catalytic activity">
    <reaction evidence="7">
        <text>RX + glutathione = an S-substituted glutathione + a halide anion + H(+)</text>
        <dbReference type="Rhea" id="RHEA:16437"/>
        <dbReference type="ChEBI" id="CHEBI:15378"/>
        <dbReference type="ChEBI" id="CHEBI:16042"/>
        <dbReference type="ChEBI" id="CHEBI:17792"/>
        <dbReference type="ChEBI" id="CHEBI:57925"/>
        <dbReference type="ChEBI" id="CHEBI:90779"/>
        <dbReference type="EC" id="2.5.1.18"/>
    </reaction>
</comment>
<evidence type="ECO:0000256" key="7">
    <source>
        <dbReference type="ARBA" id="ARBA00047960"/>
    </source>
</evidence>
<feature type="repeat" description="PPR" evidence="8">
    <location>
        <begin position="593"/>
        <end position="627"/>
    </location>
</feature>
<keyword evidence="5" id="KW-0677">Repeat</keyword>
<dbReference type="PROSITE" id="PS50405">
    <property type="entry name" value="GST_CTER"/>
    <property type="match status" value="1"/>
</dbReference>
<dbReference type="GO" id="GO:0006749">
    <property type="term" value="P:glutathione metabolic process"/>
    <property type="evidence" value="ECO:0007669"/>
    <property type="project" value="InterPro"/>
</dbReference>
<dbReference type="InterPro" id="IPR011990">
    <property type="entry name" value="TPR-like_helical_dom_sf"/>
</dbReference>
<dbReference type="CDD" id="cd03185">
    <property type="entry name" value="GST_C_Tau"/>
    <property type="match status" value="1"/>
</dbReference>
<dbReference type="SFLD" id="SFLDG01152">
    <property type="entry name" value="Main.3:_Omega-_and_Tau-like"/>
    <property type="match status" value="1"/>
</dbReference>
<dbReference type="FunFam" id="3.40.30.10:FF:000044">
    <property type="entry name" value="Glutathione S-transferase GSTU6"/>
    <property type="match status" value="1"/>
</dbReference>
<dbReference type="Gene3D" id="3.40.30.10">
    <property type="entry name" value="Glutaredoxin"/>
    <property type="match status" value="1"/>
</dbReference>
<comment type="similarity">
    <text evidence="6">Belongs to the GST superfamily. Tau family.</text>
</comment>
<dbReference type="InterPro" id="IPR050872">
    <property type="entry name" value="PPR_P_subfamily"/>
</dbReference>
<dbReference type="Pfam" id="PF01535">
    <property type="entry name" value="PPR"/>
    <property type="match status" value="2"/>
</dbReference>
<organism evidence="11 12">
    <name type="scientific">Arachis duranensis</name>
    <name type="common">Wild peanut</name>
    <dbReference type="NCBI Taxonomy" id="130453"/>
    <lineage>
        <taxon>Eukaryota</taxon>
        <taxon>Viridiplantae</taxon>
        <taxon>Streptophyta</taxon>
        <taxon>Embryophyta</taxon>
        <taxon>Tracheophyta</taxon>
        <taxon>Spermatophyta</taxon>
        <taxon>Magnoliopsida</taxon>
        <taxon>eudicotyledons</taxon>
        <taxon>Gunneridae</taxon>
        <taxon>Pentapetalae</taxon>
        <taxon>rosids</taxon>
        <taxon>fabids</taxon>
        <taxon>Fabales</taxon>
        <taxon>Fabaceae</taxon>
        <taxon>Papilionoideae</taxon>
        <taxon>50 kb inversion clade</taxon>
        <taxon>dalbergioids sensu lato</taxon>
        <taxon>Dalbergieae</taxon>
        <taxon>Pterocarpus clade</taxon>
        <taxon>Arachis</taxon>
    </lineage>
</organism>
<name>A0A9C6WSA3_ARADU</name>
<evidence type="ECO:0000259" key="9">
    <source>
        <dbReference type="PROSITE" id="PS50404"/>
    </source>
</evidence>
<feature type="domain" description="GST N-terminal" evidence="9">
    <location>
        <begin position="776"/>
        <end position="855"/>
    </location>
</feature>
<dbReference type="SFLD" id="SFLDG00358">
    <property type="entry name" value="Main_(cytGST)"/>
    <property type="match status" value="1"/>
</dbReference>
<evidence type="ECO:0000256" key="4">
    <source>
        <dbReference type="ARBA" id="ARBA00022679"/>
    </source>
</evidence>
<evidence type="ECO:0000259" key="10">
    <source>
        <dbReference type="PROSITE" id="PS50405"/>
    </source>
</evidence>
<feature type="repeat" description="PPR" evidence="8">
    <location>
        <begin position="278"/>
        <end position="312"/>
    </location>
</feature>
<dbReference type="GO" id="GO:0009407">
    <property type="term" value="P:toxin catabolic process"/>
    <property type="evidence" value="ECO:0007669"/>
    <property type="project" value="UniProtKB-ARBA"/>
</dbReference>
<protein>
    <recommendedName>
        <fullName evidence="2">glutathione transferase</fullName>
        <ecNumber evidence="2">2.5.1.18</ecNumber>
    </recommendedName>
</protein>
<dbReference type="Proteomes" id="UP000515211">
    <property type="component" value="Chromosome 4"/>
</dbReference>
<dbReference type="InterPro" id="IPR045074">
    <property type="entry name" value="GST_C_Tau"/>
</dbReference>
<feature type="repeat" description="PPR" evidence="8">
    <location>
        <begin position="243"/>
        <end position="277"/>
    </location>
</feature>
<feature type="domain" description="GST C-terminal" evidence="10">
    <location>
        <begin position="861"/>
        <end position="988"/>
    </location>
</feature>
<evidence type="ECO:0000313" key="12">
    <source>
        <dbReference type="RefSeq" id="XP_052116104.1"/>
    </source>
</evidence>
<dbReference type="FunFam" id="1.25.40.10:FF:000558">
    <property type="entry name" value="Pentatricopeptide repeat-containing protein At5g39710"/>
    <property type="match status" value="2"/>
</dbReference>
<accession>A0A9C6WSA3</accession>
<gene>
    <name evidence="12" type="primary">LOC110272419</name>
</gene>
<dbReference type="InterPro" id="IPR002885">
    <property type="entry name" value="PPR_rpt"/>
</dbReference>
<feature type="repeat" description="PPR" evidence="8">
    <location>
        <begin position="313"/>
        <end position="347"/>
    </location>
</feature>
<dbReference type="SUPFAM" id="SSF47616">
    <property type="entry name" value="GST C-terminal domain-like"/>
    <property type="match status" value="1"/>
</dbReference>
<evidence type="ECO:0000256" key="3">
    <source>
        <dbReference type="ARBA" id="ARBA00022575"/>
    </source>
</evidence>
<feature type="repeat" description="PPR" evidence="8">
    <location>
        <begin position="628"/>
        <end position="662"/>
    </location>
</feature>
<dbReference type="CDD" id="cd03058">
    <property type="entry name" value="GST_N_Tau"/>
    <property type="match status" value="1"/>
</dbReference>
<dbReference type="GeneID" id="110272419"/>
<feature type="repeat" description="PPR" evidence="8">
    <location>
        <begin position="418"/>
        <end position="452"/>
    </location>
</feature>
<proteinExistence type="inferred from homology"/>
<keyword evidence="11" id="KW-1185">Reference proteome</keyword>
<dbReference type="InterPro" id="IPR004045">
    <property type="entry name" value="Glutathione_S-Trfase_N"/>
</dbReference>
<dbReference type="PANTHER" id="PTHR46128:SF211">
    <property type="entry name" value="PENTACOTRIPEPTIDE-REPEAT REGION OF PRORP DOMAIN-CONTAINING PROTEIN"/>
    <property type="match status" value="1"/>
</dbReference>
<dbReference type="Gene3D" id="1.20.1050.10">
    <property type="match status" value="1"/>
</dbReference>
<dbReference type="InterPro" id="IPR036282">
    <property type="entry name" value="Glutathione-S-Trfase_C_sf"/>
</dbReference>
<feature type="repeat" description="PPR" evidence="8">
    <location>
        <begin position="488"/>
        <end position="522"/>
    </location>
</feature>
<dbReference type="SUPFAM" id="SSF81901">
    <property type="entry name" value="HCP-like"/>
    <property type="match status" value="1"/>
</dbReference>
<dbReference type="InterPro" id="IPR010987">
    <property type="entry name" value="Glutathione-S-Trfase_C-like"/>
</dbReference>
<evidence type="ECO:0000256" key="8">
    <source>
        <dbReference type="PROSITE-ProRule" id="PRU00708"/>
    </source>
</evidence>
<evidence type="ECO:0000256" key="2">
    <source>
        <dbReference type="ARBA" id="ARBA00012452"/>
    </source>
</evidence>
<feature type="repeat" description="PPR" evidence="8">
    <location>
        <begin position="558"/>
        <end position="592"/>
    </location>
</feature>
<evidence type="ECO:0000256" key="5">
    <source>
        <dbReference type="ARBA" id="ARBA00022737"/>
    </source>
</evidence>
<feature type="repeat" description="PPR" evidence="8">
    <location>
        <begin position="453"/>
        <end position="487"/>
    </location>
</feature>
<dbReference type="Gene3D" id="1.25.40.10">
    <property type="entry name" value="Tetratricopeptide repeat domain"/>
    <property type="match status" value="5"/>
</dbReference>
<dbReference type="KEGG" id="adu:110272419"/>
<dbReference type="InterPro" id="IPR045073">
    <property type="entry name" value="Omega/Tau-like"/>
</dbReference>
<dbReference type="GO" id="GO:0004364">
    <property type="term" value="F:glutathione transferase activity"/>
    <property type="evidence" value="ECO:0007669"/>
    <property type="project" value="UniProtKB-EC"/>
</dbReference>
<comment type="similarity">
    <text evidence="1">Belongs to the PPR family. P subfamily.</text>
</comment>
<reference evidence="11" key="1">
    <citation type="journal article" date="2016" name="Nat. Genet.">
        <title>The genome sequences of Arachis duranensis and Arachis ipaensis, the diploid ancestors of cultivated peanut.</title>
        <authorList>
            <person name="Bertioli D.J."/>
            <person name="Cannon S.B."/>
            <person name="Froenicke L."/>
            <person name="Huang G."/>
            <person name="Farmer A.D."/>
            <person name="Cannon E.K."/>
            <person name="Liu X."/>
            <person name="Gao D."/>
            <person name="Clevenger J."/>
            <person name="Dash S."/>
            <person name="Ren L."/>
            <person name="Moretzsohn M.C."/>
            <person name="Shirasawa K."/>
            <person name="Huang W."/>
            <person name="Vidigal B."/>
            <person name="Abernathy B."/>
            <person name="Chu Y."/>
            <person name="Niederhuth C.E."/>
            <person name="Umale P."/>
            <person name="Araujo A.C."/>
            <person name="Kozik A."/>
            <person name="Kim K.D."/>
            <person name="Burow M.D."/>
            <person name="Varshney R.K."/>
            <person name="Wang X."/>
            <person name="Zhang X."/>
            <person name="Barkley N."/>
            <person name="Guimaraes P.M."/>
            <person name="Isobe S."/>
            <person name="Guo B."/>
            <person name="Liao B."/>
            <person name="Stalker H.T."/>
            <person name="Schmitz R.J."/>
            <person name="Scheffler B.E."/>
            <person name="Leal-Bertioli S.C."/>
            <person name="Xun X."/>
            <person name="Jackson S.A."/>
            <person name="Michelmore R."/>
            <person name="Ozias-Akins P."/>
        </authorList>
    </citation>
    <scope>NUCLEOTIDE SEQUENCE [LARGE SCALE GENOMIC DNA]</scope>
    <source>
        <strain evidence="11">cv. V14167</strain>
    </source>
</reference>
<keyword evidence="4" id="KW-0808">Transferase</keyword>
<feature type="repeat" description="PPR" evidence="8">
    <location>
        <begin position="523"/>
        <end position="557"/>
    </location>
</feature>
<dbReference type="FunFam" id="1.20.1050.10:FF:000016">
    <property type="entry name" value="Glutathione S-transferase U9"/>
    <property type="match status" value="1"/>
</dbReference>
<dbReference type="SFLD" id="SFLDS00019">
    <property type="entry name" value="Glutathione_Transferase_(cytos"/>
    <property type="match status" value="1"/>
</dbReference>
<dbReference type="EC" id="2.5.1.18" evidence="2"/>
<dbReference type="Pfam" id="PF02798">
    <property type="entry name" value="GST_N"/>
    <property type="match status" value="1"/>
</dbReference>
<evidence type="ECO:0000256" key="1">
    <source>
        <dbReference type="ARBA" id="ARBA00007626"/>
    </source>
</evidence>
<dbReference type="Pfam" id="PF12854">
    <property type="entry name" value="PPR_1"/>
    <property type="match status" value="1"/>
</dbReference>
<evidence type="ECO:0000313" key="11">
    <source>
        <dbReference type="Proteomes" id="UP000515211"/>
    </source>
</evidence>
<dbReference type="PANTHER" id="PTHR46128">
    <property type="entry name" value="MITOCHONDRIAL GROUP I INTRON SPLICING FACTOR CCM1"/>
    <property type="match status" value="1"/>
</dbReference>
<dbReference type="Pfam" id="PF00043">
    <property type="entry name" value="GST_C"/>
    <property type="match status" value="1"/>
</dbReference>
<dbReference type="RefSeq" id="XP_052116104.1">
    <property type="nucleotide sequence ID" value="XM_052260144.1"/>
</dbReference>
<dbReference type="AlphaFoldDB" id="A0A9C6WSA3"/>
<evidence type="ECO:0000256" key="6">
    <source>
        <dbReference type="ARBA" id="ARBA00025743"/>
    </source>
</evidence>
<dbReference type="InterPro" id="IPR040079">
    <property type="entry name" value="Glutathione_S-Trfase"/>
</dbReference>
<dbReference type="InterPro" id="IPR004046">
    <property type="entry name" value="GST_C"/>
</dbReference>
<keyword evidence="3" id="KW-0216">Detoxification</keyword>
<feature type="repeat" description="PPR" evidence="8">
    <location>
        <begin position="663"/>
        <end position="697"/>
    </location>
</feature>
<feature type="repeat" description="PPR" evidence="8">
    <location>
        <begin position="348"/>
        <end position="382"/>
    </location>
</feature>
<dbReference type="NCBIfam" id="TIGR00756">
    <property type="entry name" value="PPR"/>
    <property type="match status" value="13"/>
</dbReference>
<reference evidence="12" key="2">
    <citation type="submission" date="2025-08" db="UniProtKB">
        <authorList>
            <consortium name="RefSeq"/>
        </authorList>
    </citation>
    <scope>IDENTIFICATION</scope>
    <source>
        <tissue evidence="12">Whole plant</tissue>
    </source>
</reference>
<sequence>MKRATAAAISSSLQRFHHLPFPTFASLRTFSFFGPSNPRPFPDYSLKKPTVTDTHLVHRISTTIKQRRSEPLRRVLKPYESKFKPDHFIWVLMDIKNDYNLVLDFFNWARLRRDPSLEALCIVLQISVAARDLRMAQRLVSEFWGRPRLNAHQVFDVFTERLIYTYKDWGADPHVFDVFFQVIVESGMLLEAGKLFYKLLSYGVVLSVDSCNLFLTRLGGSFKGMWTAVRVFREYAKVGVCWKTMSYNIILHCLCNLGKIREAHTLLIQMEFRGNVPDVVSYSTMISGYCQVGEVEKVLKLVEELRRKGLTPNEYTFNNILVLLCKAGEVVEAMKVLRQMSKQGAFPDNVVYTTLISSFCKSGNVSAAYKLFDEMRHKKINPDFVTYTSVLHGLCQTGKMVEAHQLFGEMIGKGLEPDEVTYTALIDGHCKAGEMKEAFSIHNQMVQKGLTPNIITYTALVDGLCKRGEVDIANDLLHEMAGKGLQLNLCTYNVMVNGLCKIGNIEQAIKLMEEMDLAGFYPDTITYTTVMDAYCKMGEMAKAHELLRIMLDKGLQPTVVTFNVLMNGFCMLGMVEDGERLIKWMLEKGIMPNATTFNSLMKQYCIRNNMRATTEIYKGMLAQGVKPDSNTYNILIKGHSVARNMKEAWYLHKEMVEKGFTLTAASYSALIKGFCKRKKFAEARQLFEEMRIQGLVADKEIYDIFVDVNYGEGNWEITLELCDEAIEKCLIKRNYWDTARCYILDPFVSLACRKTKENKETNKVLTLFPEETMTKSEVKLLGAWPSPFVMRARIALNIKSVSYEFLEETFQPKSQLLLDSNPVYKKVPVLINQDKPICESLIIVQYVDDVWSSGPSILPSEPYDRAIARFWATYLDDKWYPTLRSVRGAKGEDERKKLITEVGEGLTLLEDALNKTSRGKDFFGGDQIGYLDIAFGCFLGWLRVTESLTGVKLLDQVKTPCLVKWAERFCAHGAVKDVMPQTEKLVEFAKMLMAKMAASTPN</sequence>
<feature type="repeat" description="PPR" evidence="8">
    <location>
        <begin position="383"/>
        <end position="417"/>
    </location>
</feature>
<dbReference type="PROSITE" id="PS50404">
    <property type="entry name" value="GST_NTER"/>
    <property type="match status" value="1"/>
</dbReference>
<dbReference type="PROSITE" id="PS51375">
    <property type="entry name" value="PPR"/>
    <property type="match status" value="13"/>
</dbReference>
<dbReference type="SUPFAM" id="SSF52833">
    <property type="entry name" value="Thioredoxin-like"/>
    <property type="match status" value="1"/>
</dbReference>
<dbReference type="InterPro" id="IPR036249">
    <property type="entry name" value="Thioredoxin-like_sf"/>
</dbReference>
<dbReference type="Pfam" id="PF13041">
    <property type="entry name" value="PPR_2"/>
    <property type="match status" value="5"/>
</dbReference>